<sequence length="435" mass="48577">MNLFEKLLENGHRMPALHLTVRPNSKRKGSEQPKKDITTLITDRLISLTLTDSRGFEADQLDIELDDTDGRLEMPARNAVLALGLGWKDEALTYKGEYTVDEVEHSGVPDKITIRARSADLRGTLMNRHERSFSNTTIGKIVQQIAEENQLTAMVGAEFRDFVIKHIDQTNESSINLLSRLAADHDAIATVKNGRLLFIKAGNSTTASGKPLPPIQIRRQSGDNHRFSIAEGDNFKAVKAYWHDTNTGKRGEVVFDENTEVKKVVKPTMRKVTKAKRGKAGEPMRDSKGRVKKDKNGNIKTYKKGKVIKGKDGQSIKETVFVKGKGRKVNEIVHHKPVESDSENIKTLRHTYATQQSALNACKRNFEKLQRGLATFSLSLAEGNAELMPEMTVSVAGFKAQIDSNDWLITQVTHSLNADSGFTSQVEMELKTREE</sequence>
<dbReference type="InterPro" id="IPR052726">
    <property type="entry name" value="Phage_Baseplate_Hub"/>
</dbReference>
<dbReference type="Pfam" id="PF05954">
    <property type="entry name" value="Phage_GPD"/>
    <property type="match status" value="1"/>
</dbReference>
<dbReference type="SUPFAM" id="SSF69279">
    <property type="entry name" value="Phage tail proteins"/>
    <property type="match status" value="1"/>
</dbReference>
<evidence type="ECO:0000313" key="2">
    <source>
        <dbReference type="EMBL" id="TFV13266.1"/>
    </source>
</evidence>
<gene>
    <name evidence="2" type="ORF">E4T80_00015</name>
</gene>
<dbReference type="Proteomes" id="UP000297396">
    <property type="component" value="Unassembled WGS sequence"/>
</dbReference>
<feature type="compositionally biased region" description="Basic and acidic residues" evidence="1">
    <location>
        <begin position="279"/>
        <end position="296"/>
    </location>
</feature>
<evidence type="ECO:0000313" key="3">
    <source>
        <dbReference type="Proteomes" id="UP000297396"/>
    </source>
</evidence>
<dbReference type="AlphaFoldDB" id="A0A4Y9K9J9"/>
<accession>A0A4Y9K9J9</accession>
<comment type="caution">
    <text evidence="2">The sequence shown here is derived from an EMBL/GenBank/DDBJ whole genome shotgun (WGS) entry which is preliminary data.</text>
</comment>
<protein>
    <submittedName>
        <fullName evidence="2">Phage late control D family protein</fullName>
    </submittedName>
</protein>
<proteinExistence type="predicted"/>
<feature type="region of interest" description="Disordered" evidence="1">
    <location>
        <begin position="271"/>
        <end position="296"/>
    </location>
</feature>
<evidence type="ECO:0000256" key="1">
    <source>
        <dbReference type="SAM" id="MobiDB-lite"/>
    </source>
</evidence>
<dbReference type="EMBL" id="SPPA01000001">
    <property type="protein sequence ID" value="TFV13266.1"/>
    <property type="molecule type" value="Genomic_DNA"/>
</dbReference>
<dbReference type="RefSeq" id="WP_135053805.1">
    <property type="nucleotide sequence ID" value="NZ_JADGLC010000001.1"/>
</dbReference>
<dbReference type="PANTHER" id="PTHR35862">
    <property type="entry name" value="FELS-2 PROPHAGE PROTEIN"/>
    <property type="match status" value="1"/>
</dbReference>
<dbReference type="PANTHER" id="PTHR35862:SF3">
    <property type="entry name" value="FELS-2 PROPHAGE PROTEIN"/>
    <property type="match status" value="1"/>
</dbReference>
<name>A0A4Y9K9J9_9PAST</name>
<reference evidence="2 3" key="1">
    <citation type="submission" date="2019-03" db="EMBL/GenBank/DDBJ databases">
        <title>Diversity of the mouse oral microbiome.</title>
        <authorList>
            <person name="Joseph S."/>
            <person name="Aduse-Opoku J."/>
            <person name="Curtis M."/>
            <person name="Wade W."/>
            <person name="Hashim A."/>
        </authorList>
    </citation>
    <scope>NUCLEOTIDE SEQUENCE [LARGE SCALE GENOMIC DNA]</scope>
    <source>
        <strain evidence="2 3">WT12</strain>
    </source>
</reference>
<dbReference type="OrthoDB" id="4070623at2"/>
<organism evidence="2 3">
    <name type="scientific">Muribacter muris</name>
    <dbReference type="NCBI Taxonomy" id="67855"/>
    <lineage>
        <taxon>Bacteria</taxon>
        <taxon>Pseudomonadati</taxon>
        <taxon>Pseudomonadota</taxon>
        <taxon>Gammaproteobacteria</taxon>
        <taxon>Pasteurellales</taxon>
        <taxon>Pasteurellaceae</taxon>
        <taxon>Muribacter</taxon>
    </lineage>
</organism>